<evidence type="ECO:0000313" key="5">
    <source>
        <dbReference type="Proteomes" id="UP000192761"/>
    </source>
</evidence>
<gene>
    <name evidence="4" type="ORF">SAMN02745857_03385</name>
</gene>
<evidence type="ECO:0000313" key="4">
    <source>
        <dbReference type="EMBL" id="SMC28730.1"/>
    </source>
</evidence>
<dbReference type="Pfam" id="PF17782">
    <property type="entry name" value="WHD_DprA"/>
    <property type="match status" value="1"/>
</dbReference>
<accession>A0A1W1XXQ7</accession>
<evidence type="ECO:0000256" key="1">
    <source>
        <dbReference type="ARBA" id="ARBA00006525"/>
    </source>
</evidence>
<protein>
    <submittedName>
        <fullName evidence="4">DNA protecting protein DprA</fullName>
    </submittedName>
</protein>
<reference evidence="4 5" key="1">
    <citation type="submission" date="2017-04" db="EMBL/GenBank/DDBJ databases">
        <authorList>
            <person name="Afonso C.L."/>
            <person name="Miller P.J."/>
            <person name="Scott M.A."/>
            <person name="Spackman E."/>
            <person name="Goraichik I."/>
            <person name="Dimitrov K.M."/>
            <person name="Suarez D.L."/>
            <person name="Swayne D.E."/>
        </authorList>
    </citation>
    <scope>NUCLEOTIDE SEQUENCE [LARGE SCALE GENOMIC DNA]</scope>
    <source>
        <strain evidence="4 5">DSM 23236</strain>
    </source>
</reference>
<dbReference type="PANTHER" id="PTHR43022:SF1">
    <property type="entry name" value="PROTEIN SMF"/>
    <property type="match status" value="1"/>
</dbReference>
<dbReference type="EMBL" id="FWXD01000024">
    <property type="protein sequence ID" value="SMC28730.1"/>
    <property type="molecule type" value="Genomic_DNA"/>
</dbReference>
<dbReference type="NCBIfam" id="TIGR00732">
    <property type="entry name" value="dprA"/>
    <property type="match status" value="1"/>
</dbReference>
<dbReference type="PANTHER" id="PTHR43022">
    <property type="entry name" value="PROTEIN SMF"/>
    <property type="match status" value="1"/>
</dbReference>
<dbReference type="InterPro" id="IPR003488">
    <property type="entry name" value="DprA"/>
</dbReference>
<dbReference type="InterPro" id="IPR057666">
    <property type="entry name" value="DrpA_SLOG"/>
</dbReference>
<sequence length="369" mass="38428">MPLDNDSRDWLRFSLVPGVGTRRQLALLRVFAGPAAALAAPQALLAEHLPPAALRAWCSAPAESTEISRALDWLAMPDQWLLTLADADYPRQLLDLPDPPPVLYLKGRRDLLAASAISIVGSRHATPQGIANAEAFAATLSKAGLCVISGLAAGIDAAAHRGGLEGVGATIAVVGTGLDRVYPAGNRALAHEIAANGLLISEFALGAEPKAGHFPQRNRLIAALSLGTLVVEAVLESGSLITARQAVELGREVFAIPGSIHAPQARGCHSLIKQGAKLVEAADDILHELDWQARLVPVPQPFIGTETAAAGPGDDDGVLRAMGYDPVDIDTLAGRTGLTADALCAMLFGFELAGTVAVLPGGRWQRLGK</sequence>
<dbReference type="Pfam" id="PF02481">
    <property type="entry name" value="DNA_processg_A"/>
    <property type="match status" value="1"/>
</dbReference>
<dbReference type="InterPro" id="IPR036388">
    <property type="entry name" value="WH-like_DNA-bd_sf"/>
</dbReference>
<organism evidence="4 5">
    <name type="scientific">Andreprevotia lacus DSM 23236</name>
    <dbReference type="NCBI Taxonomy" id="1121001"/>
    <lineage>
        <taxon>Bacteria</taxon>
        <taxon>Pseudomonadati</taxon>
        <taxon>Pseudomonadota</taxon>
        <taxon>Betaproteobacteria</taxon>
        <taxon>Neisseriales</taxon>
        <taxon>Chitinibacteraceae</taxon>
        <taxon>Andreprevotia</taxon>
    </lineage>
</organism>
<dbReference type="Gene3D" id="1.10.10.10">
    <property type="entry name" value="Winged helix-like DNA-binding domain superfamily/Winged helix DNA-binding domain"/>
    <property type="match status" value="1"/>
</dbReference>
<dbReference type="GO" id="GO:0009294">
    <property type="term" value="P:DNA-mediated transformation"/>
    <property type="evidence" value="ECO:0007669"/>
    <property type="project" value="InterPro"/>
</dbReference>
<dbReference type="AlphaFoldDB" id="A0A1W1XXQ7"/>
<name>A0A1W1XXQ7_9NEIS</name>
<keyword evidence="5" id="KW-1185">Reference proteome</keyword>
<feature type="domain" description="Smf/DprA SLOG" evidence="2">
    <location>
        <begin position="81"/>
        <end position="289"/>
    </location>
</feature>
<feature type="domain" description="DprA winged helix" evidence="3">
    <location>
        <begin position="307"/>
        <end position="362"/>
    </location>
</feature>
<dbReference type="InterPro" id="IPR041614">
    <property type="entry name" value="DprA_WH"/>
</dbReference>
<evidence type="ECO:0000259" key="3">
    <source>
        <dbReference type="Pfam" id="PF17782"/>
    </source>
</evidence>
<dbReference type="Proteomes" id="UP000192761">
    <property type="component" value="Unassembled WGS sequence"/>
</dbReference>
<dbReference type="OrthoDB" id="9785707at2"/>
<comment type="similarity">
    <text evidence="1">Belongs to the DprA/Smf family.</text>
</comment>
<proteinExistence type="inferred from homology"/>
<dbReference type="RefSeq" id="WP_084092341.1">
    <property type="nucleotide sequence ID" value="NZ_FWXD01000024.1"/>
</dbReference>
<dbReference type="SUPFAM" id="SSF102405">
    <property type="entry name" value="MCP/YpsA-like"/>
    <property type="match status" value="1"/>
</dbReference>
<dbReference type="STRING" id="1121001.SAMN02745857_03385"/>
<dbReference type="Gene3D" id="3.40.50.450">
    <property type="match status" value="1"/>
</dbReference>
<evidence type="ECO:0000259" key="2">
    <source>
        <dbReference type="Pfam" id="PF02481"/>
    </source>
</evidence>